<feature type="compositionally biased region" description="Basic residues" evidence="1">
    <location>
        <begin position="46"/>
        <end position="57"/>
    </location>
</feature>
<feature type="compositionally biased region" description="Polar residues" evidence="1">
    <location>
        <begin position="24"/>
        <end position="39"/>
    </location>
</feature>
<name>C8TFE6_ORYSI</name>
<dbReference type="HOGENOM" id="CLU_1542613_0_0_1"/>
<evidence type="ECO:0000313" key="2">
    <source>
        <dbReference type="EMBL" id="BAI39868.1"/>
    </source>
</evidence>
<dbReference type="EMBL" id="AP009089">
    <property type="protein sequence ID" value="BAI39868.1"/>
    <property type="molecule type" value="Genomic_DNA"/>
</dbReference>
<sequence>MASCTATPVEEEDSAPPPLLPRARSSTVGAFSELSQIECQVQERHERKRKKKKKRKEKSSQGTGISGTPMGAASSSSSSMQHLFLLCRLLGFCFVFTVSQQQQSDSCSSAGIAVAHLAFRCLTDWKQEDFILRVCMLLNFAVLPVIGILLRTNFISVIFFILDVIANARLQSAN</sequence>
<accession>C8TFE6</accession>
<protein>
    <submittedName>
        <fullName evidence="2">Uncharacterized protein K0122H06.32</fullName>
    </submittedName>
</protein>
<organism evidence="2">
    <name type="scientific">Oryza sativa subsp. indica</name>
    <name type="common">Rice</name>
    <dbReference type="NCBI Taxonomy" id="39946"/>
    <lineage>
        <taxon>Eukaryota</taxon>
        <taxon>Viridiplantae</taxon>
        <taxon>Streptophyta</taxon>
        <taxon>Embryophyta</taxon>
        <taxon>Tracheophyta</taxon>
        <taxon>Spermatophyta</taxon>
        <taxon>Magnoliopsida</taxon>
        <taxon>Liliopsida</taxon>
        <taxon>Poales</taxon>
        <taxon>Poaceae</taxon>
        <taxon>BOP clade</taxon>
        <taxon>Oryzoideae</taxon>
        <taxon>Oryzeae</taxon>
        <taxon>Oryzinae</taxon>
        <taxon>Oryza</taxon>
        <taxon>Oryza sativa</taxon>
    </lineage>
</organism>
<dbReference type="Gramene" id="BGIOSGA038133-TA">
    <property type="protein sequence ID" value="BGIOSGA038133-PA"/>
    <property type="gene ID" value="BGIOSGA038133"/>
</dbReference>
<dbReference type="AlphaFoldDB" id="C8TFE6"/>
<feature type="region of interest" description="Disordered" evidence="1">
    <location>
        <begin position="1"/>
        <end position="74"/>
    </location>
</feature>
<reference evidence="2" key="1">
    <citation type="journal article" date="2009" name="Plant J.">
        <title>Comparative analysis of complete orthologous centromeres from two subspecies of rice reveals rapid variation of centromere organization and structure.</title>
        <authorList>
            <person name="Wu J."/>
            <person name="Fujisawa M."/>
            <person name="Tian Z."/>
            <person name="Yamagata H."/>
            <person name="Kamiya K."/>
            <person name="Shibata M."/>
            <person name="Hosokawa S."/>
            <person name="Ito Y."/>
            <person name="Hamada M."/>
            <person name="Katagiri S."/>
            <person name="Kurita K."/>
            <person name="Yamamoto M."/>
            <person name="Kikuta A."/>
            <person name="Machita K."/>
            <person name="Karasawa W."/>
            <person name="Kanamori H."/>
            <person name="Namiki N."/>
            <person name="Mizuno H."/>
            <person name="Ma J."/>
            <person name="Sasaki T."/>
            <person name="Matsumoto T."/>
        </authorList>
    </citation>
    <scope>NUCLEOTIDE SEQUENCE</scope>
</reference>
<gene>
    <name evidence="2" type="primary">K0122H06.32</name>
</gene>
<proteinExistence type="predicted"/>
<evidence type="ECO:0000256" key="1">
    <source>
        <dbReference type="SAM" id="MobiDB-lite"/>
    </source>
</evidence>